<feature type="domain" description="Plant heme peroxidase family profile" evidence="20">
    <location>
        <begin position="19"/>
        <end position="319"/>
    </location>
</feature>
<comment type="cofactor">
    <cofactor evidence="16 19">
        <name>heme b</name>
        <dbReference type="ChEBI" id="CHEBI:60344"/>
    </cofactor>
    <text evidence="16 19">Binds 1 heme b (iron(II)-protoporphyrin IX) group per subunit.</text>
</comment>
<feature type="binding site" evidence="16">
    <location>
        <position position="64"/>
    </location>
    <ligand>
        <name>Ca(2+)</name>
        <dbReference type="ChEBI" id="CHEBI:29108"/>
        <label>1</label>
    </ligand>
</feature>
<dbReference type="Gramene" id="ERN08180">
    <property type="protein sequence ID" value="ERN08180"/>
    <property type="gene ID" value="AMTR_s00018p00156910"/>
</dbReference>
<keyword evidence="8 16" id="KW-0479">Metal-binding</keyword>
<evidence type="ECO:0000256" key="12">
    <source>
        <dbReference type="ARBA" id="ARBA00023004"/>
    </source>
</evidence>
<keyword evidence="22" id="KW-1185">Reference proteome</keyword>
<dbReference type="GO" id="GO:0004601">
    <property type="term" value="F:peroxidase activity"/>
    <property type="evidence" value="ECO:0000318"/>
    <property type="project" value="GO_Central"/>
</dbReference>
<feature type="binding site" evidence="16">
    <location>
        <position position="185"/>
    </location>
    <ligand>
        <name>Ca(2+)</name>
        <dbReference type="ChEBI" id="CHEBI:29108"/>
        <label>2</label>
    </ligand>
</feature>
<evidence type="ECO:0000256" key="7">
    <source>
        <dbReference type="ARBA" id="ARBA00022617"/>
    </source>
</evidence>
<dbReference type="GO" id="GO:0046872">
    <property type="term" value="F:metal ion binding"/>
    <property type="evidence" value="ECO:0007669"/>
    <property type="project" value="UniProtKB-UniRule"/>
</dbReference>
<dbReference type="GO" id="GO:0042744">
    <property type="term" value="P:hydrogen peroxide catabolic process"/>
    <property type="evidence" value="ECO:0007669"/>
    <property type="project" value="UniProtKB-KW"/>
</dbReference>
<feature type="signal peptide" evidence="19">
    <location>
        <begin position="1"/>
        <end position="18"/>
    </location>
</feature>
<evidence type="ECO:0000256" key="13">
    <source>
        <dbReference type="ARBA" id="ARBA00023157"/>
    </source>
</evidence>
<dbReference type="FunFam" id="1.10.520.10:FF:000001">
    <property type="entry name" value="Peroxidase"/>
    <property type="match status" value="1"/>
</dbReference>
<feature type="disulfide bond" evidence="18">
    <location>
        <begin position="29"/>
        <end position="108"/>
    </location>
</feature>
<dbReference type="GO" id="GO:0140825">
    <property type="term" value="F:lactoperoxidase activity"/>
    <property type="evidence" value="ECO:0007669"/>
    <property type="project" value="UniProtKB-EC"/>
</dbReference>
<keyword evidence="10 16" id="KW-0106">Calcium</keyword>
<feature type="active site" description="Proton acceptor" evidence="14">
    <location>
        <position position="60"/>
    </location>
</feature>
<dbReference type="PRINTS" id="PR00461">
    <property type="entry name" value="PLPEROXIDASE"/>
</dbReference>
<accession>W1PM24</accession>
<keyword evidence="5 19" id="KW-0964">Secreted</keyword>
<evidence type="ECO:0000256" key="11">
    <source>
        <dbReference type="ARBA" id="ARBA00023002"/>
    </source>
</evidence>
<feature type="binding site" evidence="16">
    <location>
        <position position="242"/>
    </location>
    <ligand>
        <name>Ca(2+)</name>
        <dbReference type="ChEBI" id="CHEBI:29108"/>
        <label>2</label>
    </ligand>
</feature>
<feature type="site" description="Transition state stabilizer" evidence="17">
    <location>
        <position position="56"/>
    </location>
</feature>
<dbReference type="Gene3D" id="1.10.420.10">
    <property type="entry name" value="Peroxidase, domain 2"/>
    <property type="match status" value="1"/>
</dbReference>
<comment type="subcellular location">
    <subcellularLocation>
        <location evidence="19">Secreted</location>
    </subcellularLocation>
</comment>
<dbReference type="InterPro" id="IPR033905">
    <property type="entry name" value="Secretory_peroxidase"/>
</dbReference>
<dbReference type="PROSITE" id="PS00436">
    <property type="entry name" value="PEROXIDASE_2"/>
    <property type="match status" value="1"/>
</dbReference>
<dbReference type="eggNOG" id="ENOG502QPI1">
    <property type="taxonomic scope" value="Eukaryota"/>
</dbReference>
<dbReference type="InterPro" id="IPR002016">
    <property type="entry name" value="Haem_peroxidase"/>
</dbReference>
<evidence type="ECO:0000256" key="4">
    <source>
        <dbReference type="ARBA" id="ARBA00012313"/>
    </source>
</evidence>
<keyword evidence="9 19" id="KW-0732">Signal</keyword>
<comment type="similarity">
    <text evidence="19">Belongs to the peroxidase family. Classical plant (class III) peroxidase subfamily.</text>
</comment>
<dbReference type="PROSITE" id="PS50873">
    <property type="entry name" value="PEROXIDASE_4"/>
    <property type="match status" value="1"/>
</dbReference>
<dbReference type="EC" id="1.11.1.7" evidence="4 19"/>
<keyword evidence="7 19" id="KW-0349">Heme</keyword>
<feature type="binding site" evidence="16">
    <location>
        <position position="82"/>
    </location>
    <ligand>
        <name>Ca(2+)</name>
        <dbReference type="ChEBI" id="CHEBI:29108"/>
        <label>1</label>
    </ligand>
</feature>
<dbReference type="InterPro" id="IPR019793">
    <property type="entry name" value="Peroxidases_heam-ligand_BS"/>
</dbReference>
<dbReference type="FunFam" id="1.10.420.10:FF:000007">
    <property type="entry name" value="Peroxidase"/>
    <property type="match status" value="1"/>
</dbReference>
<evidence type="ECO:0000256" key="5">
    <source>
        <dbReference type="ARBA" id="ARBA00022525"/>
    </source>
</evidence>
<organism evidence="21 22">
    <name type="scientific">Amborella trichopoda</name>
    <dbReference type="NCBI Taxonomy" id="13333"/>
    <lineage>
        <taxon>Eukaryota</taxon>
        <taxon>Viridiplantae</taxon>
        <taxon>Streptophyta</taxon>
        <taxon>Embryophyta</taxon>
        <taxon>Tracheophyta</taxon>
        <taxon>Spermatophyta</taxon>
        <taxon>Magnoliopsida</taxon>
        <taxon>Amborellales</taxon>
        <taxon>Amborellaceae</taxon>
        <taxon>Amborella</taxon>
    </lineage>
</organism>
<dbReference type="InterPro" id="IPR000823">
    <property type="entry name" value="Peroxidase_pln"/>
</dbReference>
<keyword evidence="13 18" id="KW-1015">Disulfide bond</keyword>
<evidence type="ECO:0000256" key="16">
    <source>
        <dbReference type="PIRSR" id="PIRSR600823-3"/>
    </source>
</evidence>
<comment type="catalytic activity">
    <reaction evidence="1 19">
        <text>2 a phenolic donor + H2O2 = 2 a phenolic radical donor + 2 H2O</text>
        <dbReference type="Rhea" id="RHEA:56136"/>
        <dbReference type="ChEBI" id="CHEBI:15377"/>
        <dbReference type="ChEBI" id="CHEBI:16240"/>
        <dbReference type="ChEBI" id="CHEBI:139520"/>
        <dbReference type="ChEBI" id="CHEBI:139521"/>
        <dbReference type="EC" id="1.11.1.7"/>
    </reaction>
</comment>
<evidence type="ECO:0000256" key="17">
    <source>
        <dbReference type="PIRSR" id="PIRSR600823-4"/>
    </source>
</evidence>
<evidence type="ECO:0000313" key="21">
    <source>
        <dbReference type="EMBL" id="ERN08180.1"/>
    </source>
</evidence>
<dbReference type="GO" id="GO:0020037">
    <property type="term" value="F:heme binding"/>
    <property type="evidence" value="ECO:0007669"/>
    <property type="project" value="UniProtKB-UniRule"/>
</dbReference>
<dbReference type="EMBL" id="KI393569">
    <property type="protein sequence ID" value="ERN08180.1"/>
    <property type="molecule type" value="Genomic_DNA"/>
</dbReference>
<feature type="binding site" evidence="16">
    <location>
        <position position="239"/>
    </location>
    <ligand>
        <name>Ca(2+)</name>
        <dbReference type="ChEBI" id="CHEBI:29108"/>
        <label>2</label>
    </ligand>
</feature>
<feature type="disulfide bond" evidence="18">
    <location>
        <begin position="114"/>
        <end position="315"/>
    </location>
</feature>
<dbReference type="CDD" id="cd00693">
    <property type="entry name" value="secretory_peroxidase"/>
    <property type="match status" value="1"/>
</dbReference>
<keyword evidence="12 16" id="KW-0408">Iron</keyword>
<keyword evidence="11 19" id="KW-0560">Oxidoreductase</keyword>
<feature type="chain" id="PRO_5005149683" description="Peroxidase" evidence="19">
    <location>
        <begin position="19"/>
        <end position="326"/>
    </location>
</feature>
<dbReference type="STRING" id="13333.W1PM24"/>
<evidence type="ECO:0000256" key="9">
    <source>
        <dbReference type="ARBA" id="ARBA00022729"/>
    </source>
</evidence>
<dbReference type="Pfam" id="PF00141">
    <property type="entry name" value="peroxidase"/>
    <property type="match status" value="1"/>
</dbReference>
<evidence type="ECO:0000256" key="8">
    <source>
        <dbReference type="ARBA" id="ARBA00022723"/>
    </source>
</evidence>
<comment type="cofactor">
    <cofactor evidence="16 19">
        <name>Ca(2+)</name>
        <dbReference type="ChEBI" id="CHEBI:29108"/>
    </cofactor>
    <text evidence="16 19">Binds 2 calcium ions per subunit.</text>
</comment>
<dbReference type="GO" id="GO:0006979">
    <property type="term" value="P:response to oxidative stress"/>
    <property type="evidence" value="ECO:0007669"/>
    <property type="project" value="UniProtKB-UniRule"/>
</dbReference>
<comment type="function">
    <text evidence="2">Removal of H(2)O(2), oxidation of toxic reductants, biosynthesis and degradation of lignin, suberization, auxin catabolism, response to environmental stresses such as wounding, pathogen attack and oxidative stress. These functions might be dependent on each isozyme/isoform in each plant tissue.</text>
</comment>
<evidence type="ECO:0000256" key="10">
    <source>
        <dbReference type="ARBA" id="ARBA00022837"/>
    </source>
</evidence>
<comment type="similarity">
    <text evidence="3">Belongs to the peroxidase family. Ascorbate peroxidase subfamily.</text>
</comment>
<feature type="binding site" evidence="16">
    <location>
        <position position="61"/>
    </location>
    <ligand>
        <name>Ca(2+)</name>
        <dbReference type="ChEBI" id="CHEBI:29108"/>
        <label>1</label>
    </ligand>
</feature>
<dbReference type="GO" id="GO:0006950">
    <property type="term" value="P:response to stress"/>
    <property type="evidence" value="ECO:0000318"/>
    <property type="project" value="GO_Central"/>
</dbReference>
<feature type="binding site" evidence="16">
    <location>
        <position position="247"/>
    </location>
    <ligand>
        <name>Ca(2+)</name>
        <dbReference type="ChEBI" id="CHEBI:29108"/>
        <label>2</label>
    </ligand>
</feature>
<evidence type="ECO:0000256" key="15">
    <source>
        <dbReference type="PIRSR" id="PIRSR600823-2"/>
    </source>
</evidence>
<dbReference type="GO" id="GO:0009505">
    <property type="term" value="C:plant-type cell wall"/>
    <property type="evidence" value="ECO:0000318"/>
    <property type="project" value="GO_Central"/>
</dbReference>
<keyword evidence="6 19" id="KW-0575">Peroxidase</keyword>
<feature type="binding site" evidence="16">
    <location>
        <position position="70"/>
    </location>
    <ligand>
        <name>Ca(2+)</name>
        <dbReference type="ChEBI" id="CHEBI:29108"/>
        <label>1</label>
    </ligand>
</feature>
<feature type="disulfide bond" evidence="18">
    <location>
        <begin position="62"/>
        <end position="67"/>
    </location>
</feature>
<reference evidence="22" key="1">
    <citation type="journal article" date="2013" name="Science">
        <title>The Amborella genome and the evolution of flowering plants.</title>
        <authorList>
            <consortium name="Amborella Genome Project"/>
        </authorList>
    </citation>
    <scope>NUCLEOTIDE SEQUENCE [LARGE SCALE GENOMIC DNA]</scope>
</reference>
<feature type="binding site" evidence="15">
    <location>
        <position position="154"/>
    </location>
    <ligand>
        <name>substrate</name>
    </ligand>
</feature>
<gene>
    <name evidence="21" type="ORF">AMTR_s00018p00156910</name>
</gene>
<evidence type="ECO:0000256" key="18">
    <source>
        <dbReference type="PIRSR" id="PIRSR600823-5"/>
    </source>
</evidence>
<dbReference type="HOGENOM" id="CLU_010543_0_3_1"/>
<sequence>MALRYFLLPFFFLSLATAQLSFNFYRSTCPNAEFIIKTLVFNKFNKDPSITAALLRMHFHDCFVRGCDASILINSTSNNQAEKDAGPNETVRGYEFIDEIKTQLEKKCPNTVSCADIITAATRDAVALSGGPSYPIPTGRRDGLISNANDVNLPGPSLSVSQAFSFFRAKGFTLKEMVTLLGAHTVGVAHCGFFRGRLFNFQGTGKPDPSMDTALVSKLQKLCGSSSLPTVRDPTAFLDQNTSFRVDNEFYNQVLKKRGILQIDQALGNDRSSVGFVRQFSSDGNGFLKTFVDAMVKMGKLEVLVGNAGEIRKKCGVFNSPGFASM</sequence>
<evidence type="ECO:0000256" key="3">
    <source>
        <dbReference type="ARBA" id="ARBA00006873"/>
    </source>
</evidence>
<dbReference type="Proteomes" id="UP000017836">
    <property type="component" value="Unassembled WGS sequence"/>
</dbReference>
<dbReference type="PROSITE" id="PS00435">
    <property type="entry name" value="PEROXIDASE_1"/>
    <property type="match status" value="1"/>
</dbReference>
<feature type="binding site" evidence="16">
    <location>
        <position position="68"/>
    </location>
    <ligand>
        <name>Ca(2+)</name>
        <dbReference type="ChEBI" id="CHEBI:29108"/>
        <label>1</label>
    </ligand>
</feature>
<dbReference type="OrthoDB" id="2113341at2759"/>
<dbReference type="PANTHER" id="PTHR31517:SF59">
    <property type="entry name" value="PEROXIDASE"/>
    <property type="match status" value="1"/>
</dbReference>
<name>W1PM24_AMBTC</name>
<keyword evidence="19" id="KW-0376">Hydrogen peroxide</keyword>
<evidence type="ECO:0000259" key="20">
    <source>
        <dbReference type="PROSITE" id="PS50873"/>
    </source>
</evidence>
<evidence type="ECO:0000256" key="2">
    <source>
        <dbReference type="ARBA" id="ARBA00002322"/>
    </source>
</evidence>
<evidence type="ECO:0000256" key="14">
    <source>
        <dbReference type="PIRSR" id="PIRSR600823-1"/>
    </source>
</evidence>
<evidence type="ECO:0000313" key="22">
    <source>
        <dbReference type="Proteomes" id="UP000017836"/>
    </source>
</evidence>
<dbReference type="GO" id="GO:0005576">
    <property type="term" value="C:extracellular region"/>
    <property type="evidence" value="ECO:0007669"/>
    <property type="project" value="UniProtKB-SubCell"/>
</dbReference>
<dbReference type="OMA" id="REAGPNK"/>
<feature type="disulfide bond" evidence="18">
    <location>
        <begin position="191"/>
        <end position="223"/>
    </location>
</feature>
<protein>
    <recommendedName>
        <fullName evidence="4 19">Peroxidase</fullName>
        <ecNumber evidence="4 19">1.11.1.7</ecNumber>
    </recommendedName>
</protein>
<dbReference type="AlphaFoldDB" id="W1PM24"/>
<dbReference type="PANTHER" id="PTHR31517">
    <property type="match status" value="1"/>
</dbReference>
<proteinExistence type="inferred from homology"/>
<dbReference type="KEGG" id="atr:18436422"/>
<evidence type="ECO:0000256" key="6">
    <source>
        <dbReference type="ARBA" id="ARBA00022559"/>
    </source>
</evidence>
<feature type="binding site" evidence="16">
    <location>
        <position position="66"/>
    </location>
    <ligand>
        <name>Ca(2+)</name>
        <dbReference type="ChEBI" id="CHEBI:29108"/>
        <label>1</label>
    </ligand>
</feature>
<feature type="binding site" description="axial binding residue" evidence="16">
    <location>
        <position position="184"/>
    </location>
    <ligand>
        <name>heme b</name>
        <dbReference type="ChEBI" id="CHEBI:60344"/>
    </ligand>
    <ligandPart>
        <name>Fe</name>
        <dbReference type="ChEBI" id="CHEBI:18248"/>
    </ligandPart>
</feature>
<evidence type="ECO:0000256" key="19">
    <source>
        <dbReference type="RuleBase" id="RU362060"/>
    </source>
</evidence>
<dbReference type="InterPro" id="IPR010255">
    <property type="entry name" value="Haem_peroxidase_sf"/>
</dbReference>
<evidence type="ECO:0000256" key="1">
    <source>
        <dbReference type="ARBA" id="ARBA00000189"/>
    </source>
</evidence>
<dbReference type="PRINTS" id="PR00458">
    <property type="entry name" value="PEROXIDASE"/>
</dbReference>
<dbReference type="Gene3D" id="1.10.520.10">
    <property type="match status" value="1"/>
</dbReference>
<dbReference type="SUPFAM" id="SSF48113">
    <property type="entry name" value="Heme-dependent peroxidases"/>
    <property type="match status" value="1"/>
</dbReference>
<dbReference type="InterPro" id="IPR019794">
    <property type="entry name" value="Peroxidases_AS"/>
</dbReference>